<organism evidence="2 3">
    <name type="scientific">Aureobasidium namibiae CBS 147.97</name>
    <dbReference type="NCBI Taxonomy" id="1043004"/>
    <lineage>
        <taxon>Eukaryota</taxon>
        <taxon>Fungi</taxon>
        <taxon>Dikarya</taxon>
        <taxon>Ascomycota</taxon>
        <taxon>Pezizomycotina</taxon>
        <taxon>Dothideomycetes</taxon>
        <taxon>Dothideomycetidae</taxon>
        <taxon>Dothideales</taxon>
        <taxon>Saccotheciaceae</taxon>
        <taxon>Aureobasidium</taxon>
    </lineage>
</organism>
<dbReference type="OrthoDB" id="5242418at2759"/>
<feature type="region of interest" description="Disordered" evidence="1">
    <location>
        <begin position="156"/>
        <end position="186"/>
    </location>
</feature>
<dbReference type="PANTHER" id="PTHR40640">
    <property type="entry name" value="ANCHORED GLYCOPROTEIN, PUTATIVE (AFU_ORTHOLOGUE AFUA_8G04860)-RELATED"/>
    <property type="match status" value="1"/>
</dbReference>
<dbReference type="AlphaFoldDB" id="A0A074WL34"/>
<evidence type="ECO:0000313" key="2">
    <source>
        <dbReference type="EMBL" id="KEQ73813.1"/>
    </source>
</evidence>
<accession>A0A074WL34</accession>
<name>A0A074WL34_9PEZI</name>
<dbReference type="PANTHER" id="PTHR40640:SF1">
    <property type="entry name" value="ANCHORED GLYCOPROTEIN, PUTATIVE (AFU_ORTHOLOGUE AFUA_8G04860)-RELATED"/>
    <property type="match status" value="1"/>
</dbReference>
<dbReference type="Proteomes" id="UP000027730">
    <property type="component" value="Unassembled WGS sequence"/>
</dbReference>
<reference evidence="2 3" key="1">
    <citation type="journal article" date="2014" name="BMC Genomics">
        <title>Genome sequencing of four Aureobasidium pullulans varieties: biotechnological potential, stress tolerance, and description of new species.</title>
        <authorList>
            <person name="Gostin Ar C."/>
            <person name="Ohm R.A."/>
            <person name="Kogej T."/>
            <person name="Sonjak S."/>
            <person name="Turk M."/>
            <person name="Zajc J."/>
            <person name="Zalar P."/>
            <person name="Grube M."/>
            <person name="Sun H."/>
            <person name="Han J."/>
            <person name="Sharma A."/>
            <person name="Chiniquy J."/>
            <person name="Ngan C.Y."/>
            <person name="Lipzen A."/>
            <person name="Barry K."/>
            <person name="Grigoriev I.V."/>
            <person name="Gunde-Cimerman N."/>
        </authorList>
    </citation>
    <scope>NUCLEOTIDE SEQUENCE [LARGE SCALE GENOMIC DNA]</scope>
    <source>
        <strain evidence="2 3">CBS 147.97</strain>
    </source>
</reference>
<dbReference type="HOGENOM" id="CLU_1337285_0_0_1"/>
<sequence length="214" mass="20763">MRSSIAVLAASAMGALAKESSTVNLFLGGPTRAGQAYVGSVVTAGPSDTVYAIVCTAAACGSLSASQTITIGPSHLDFNYVTETMGVELTASETCDISGTSLAVCTVTASVDIEVPGVTTRNTNIITTTSFSGSDLAGVPVVLTAGIEKLSAATPASASGSSTASGSAANSENAASTSSTSGASSTMASGRGGDILALVMFSAVSVSVGALMIL</sequence>
<dbReference type="RefSeq" id="XP_013427923.1">
    <property type="nucleotide sequence ID" value="XM_013572469.1"/>
</dbReference>
<evidence type="ECO:0008006" key="4">
    <source>
        <dbReference type="Google" id="ProtNLM"/>
    </source>
</evidence>
<dbReference type="EMBL" id="KL584708">
    <property type="protein sequence ID" value="KEQ73813.1"/>
    <property type="molecule type" value="Genomic_DNA"/>
</dbReference>
<evidence type="ECO:0000256" key="1">
    <source>
        <dbReference type="SAM" id="MobiDB-lite"/>
    </source>
</evidence>
<keyword evidence="3" id="KW-1185">Reference proteome</keyword>
<gene>
    <name evidence="2" type="ORF">M436DRAFT_44825</name>
</gene>
<proteinExistence type="predicted"/>
<dbReference type="GeneID" id="25410225"/>
<evidence type="ECO:0000313" key="3">
    <source>
        <dbReference type="Proteomes" id="UP000027730"/>
    </source>
</evidence>
<protein>
    <recommendedName>
        <fullName evidence="4">GPI anchored protein</fullName>
    </recommendedName>
</protein>